<organism evidence="1 2">
    <name type="scientific">Clunio marinus</name>
    <dbReference type="NCBI Taxonomy" id="568069"/>
    <lineage>
        <taxon>Eukaryota</taxon>
        <taxon>Metazoa</taxon>
        <taxon>Ecdysozoa</taxon>
        <taxon>Arthropoda</taxon>
        <taxon>Hexapoda</taxon>
        <taxon>Insecta</taxon>
        <taxon>Pterygota</taxon>
        <taxon>Neoptera</taxon>
        <taxon>Endopterygota</taxon>
        <taxon>Diptera</taxon>
        <taxon>Nematocera</taxon>
        <taxon>Chironomoidea</taxon>
        <taxon>Chironomidae</taxon>
        <taxon>Clunio</taxon>
    </lineage>
</organism>
<evidence type="ECO:0000313" key="1">
    <source>
        <dbReference type="EMBL" id="CRL05099.1"/>
    </source>
</evidence>
<reference evidence="1 2" key="1">
    <citation type="submission" date="2015-04" db="EMBL/GenBank/DDBJ databases">
        <authorList>
            <person name="Syromyatnikov M.Y."/>
            <person name="Popov V.N."/>
        </authorList>
    </citation>
    <scope>NUCLEOTIDE SEQUENCE [LARGE SCALE GENOMIC DNA]</scope>
</reference>
<name>A0A1J1IXV3_9DIPT</name>
<gene>
    <name evidence="1" type="ORF">CLUMA_CG018544</name>
</gene>
<accession>A0A1J1IXV3</accession>
<dbReference type="Proteomes" id="UP000183832">
    <property type="component" value="Unassembled WGS sequence"/>
</dbReference>
<keyword evidence="2" id="KW-1185">Reference proteome</keyword>
<proteinExistence type="predicted"/>
<sequence length="110" mass="12951">MPMAIHFDKHKKEESLEISHHGVTQVDEERNILTDLNSVSVVFGRILLQFQHIDYILTSLWDKRNKLNSSKKHRIRMKKSISPSHLLEFTKPISYNNEDYPQSFATKSEQ</sequence>
<evidence type="ECO:0000313" key="2">
    <source>
        <dbReference type="Proteomes" id="UP000183832"/>
    </source>
</evidence>
<dbReference type="AlphaFoldDB" id="A0A1J1IXV3"/>
<dbReference type="EMBL" id="CVRI01000064">
    <property type="protein sequence ID" value="CRL05099.1"/>
    <property type="molecule type" value="Genomic_DNA"/>
</dbReference>
<protein>
    <submittedName>
        <fullName evidence="1">CLUMA_CG018544, isoform A</fullName>
    </submittedName>
</protein>